<reference evidence="1" key="1">
    <citation type="journal article" date="2023" name="Science">
        <title>Genome structures resolve the early diversification of teleost fishes.</title>
        <authorList>
            <person name="Parey E."/>
            <person name="Louis A."/>
            <person name="Montfort J."/>
            <person name="Bouchez O."/>
            <person name="Roques C."/>
            <person name="Iampietro C."/>
            <person name="Lluch J."/>
            <person name="Castinel A."/>
            <person name="Donnadieu C."/>
            <person name="Desvignes T."/>
            <person name="Floi Bucao C."/>
            <person name="Jouanno E."/>
            <person name="Wen M."/>
            <person name="Mejri S."/>
            <person name="Dirks R."/>
            <person name="Jansen H."/>
            <person name="Henkel C."/>
            <person name="Chen W.J."/>
            <person name="Zahm M."/>
            <person name="Cabau C."/>
            <person name="Klopp C."/>
            <person name="Thompson A.W."/>
            <person name="Robinson-Rechavi M."/>
            <person name="Braasch I."/>
            <person name="Lecointre G."/>
            <person name="Bobe J."/>
            <person name="Postlethwait J.H."/>
            <person name="Berthelot C."/>
            <person name="Roest Crollius H."/>
            <person name="Guiguen Y."/>
        </authorList>
    </citation>
    <scope>NUCLEOTIDE SEQUENCE</scope>
    <source>
        <strain evidence="1">NC1722</strain>
    </source>
</reference>
<proteinExistence type="predicted"/>
<dbReference type="AlphaFoldDB" id="A0AAD7T7B9"/>
<comment type="caution">
    <text evidence="1">The sequence shown here is derived from an EMBL/GenBank/DDBJ whole genome shotgun (WGS) entry which is preliminary data.</text>
</comment>
<dbReference type="EMBL" id="JAINUG010000011">
    <property type="protein sequence ID" value="KAJ8414921.1"/>
    <property type="molecule type" value="Genomic_DNA"/>
</dbReference>
<keyword evidence="2" id="KW-1185">Reference proteome</keyword>
<name>A0AAD7T7B9_9TELE</name>
<evidence type="ECO:0000313" key="1">
    <source>
        <dbReference type="EMBL" id="KAJ8414921.1"/>
    </source>
</evidence>
<organism evidence="1 2">
    <name type="scientific">Aldrovandia affinis</name>
    <dbReference type="NCBI Taxonomy" id="143900"/>
    <lineage>
        <taxon>Eukaryota</taxon>
        <taxon>Metazoa</taxon>
        <taxon>Chordata</taxon>
        <taxon>Craniata</taxon>
        <taxon>Vertebrata</taxon>
        <taxon>Euteleostomi</taxon>
        <taxon>Actinopterygii</taxon>
        <taxon>Neopterygii</taxon>
        <taxon>Teleostei</taxon>
        <taxon>Notacanthiformes</taxon>
        <taxon>Halosauridae</taxon>
        <taxon>Aldrovandia</taxon>
    </lineage>
</organism>
<gene>
    <name evidence="1" type="ORF">AAFF_G00024440</name>
</gene>
<sequence>MQIHSQLGPATFRLTDGSRWHASRLCKVTAQRQWPASATAIPNPQPYLQSGWMHQLHCYPPLWLEPQTCSHLQRNLIHGLCEYGPARNISGTMSLISTLDC</sequence>
<evidence type="ECO:0000313" key="2">
    <source>
        <dbReference type="Proteomes" id="UP001221898"/>
    </source>
</evidence>
<dbReference type="Proteomes" id="UP001221898">
    <property type="component" value="Unassembled WGS sequence"/>
</dbReference>
<protein>
    <submittedName>
        <fullName evidence="1">Uncharacterized protein</fullName>
    </submittedName>
</protein>
<accession>A0AAD7T7B9</accession>